<evidence type="ECO:0000256" key="1">
    <source>
        <dbReference type="SAM" id="SignalP"/>
    </source>
</evidence>
<reference evidence="3" key="3">
    <citation type="submission" date="2025-09" db="UniProtKB">
        <authorList>
            <consortium name="Ensembl"/>
        </authorList>
    </citation>
    <scope>IDENTIFICATION</scope>
</reference>
<dbReference type="Pfam" id="PF00059">
    <property type="entry name" value="Lectin_C"/>
    <property type="match status" value="1"/>
</dbReference>
<dbReference type="InParanoid" id="A0A668AZU0"/>
<feature type="signal peptide" evidence="1">
    <location>
        <begin position="1"/>
        <end position="19"/>
    </location>
</feature>
<feature type="chain" id="PRO_5025602186" description="C-type lectin domain-containing protein" evidence="1">
    <location>
        <begin position="20"/>
        <end position="148"/>
    </location>
</feature>
<evidence type="ECO:0000313" key="3">
    <source>
        <dbReference type="Ensembl" id="ENSMMDP00005055471.1"/>
    </source>
</evidence>
<dbReference type="InterPro" id="IPR016187">
    <property type="entry name" value="CTDL_fold"/>
</dbReference>
<dbReference type="SUPFAM" id="SSF56436">
    <property type="entry name" value="C-type lectin-like"/>
    <property type="match status" value="1"/>
</dbReference>
<reference evidence="3" key="1">
    <citation type="submission" date="2019-06" db="EMBL/GenBank/DDBJ databases">
        <authorList>
            <consortium name="Wellcome Sanger Institute Data Sharing"/>
        </authorList>
    </citation>
    <scope>NUCLEOTIDE SEQUENCE [LARGE SCALE GENOMIC DNA]</scope>
</reference>
<accession>A0A668AZU0</accession>
<proteinExistence type="predicted"/>
<dbReference type="PROSITE" id="PS50041">
    <property type="entry name" value="C_TYPE_LECTIN_2"/>
    <property type="match status" value="1"/>
</dbReference>
<dbReference type="PANTHER" id="PTHR45784">
    <property type="entry name" value="C-TYPE LECTIN DOMAIN FAMILY 20 MEMBER A-RELATED"/>
    <property type="match status" value="1"/>
</dbReference>
<name>A0A668AZU0_9TELE</name>
<dbReference type="Ensembl" id="ENSMMDT00005056529.1">
    <property type="protein sequence ID" value="ENSMMDP00005055471.1"/>
    <property type="gene ID" value="ENSMMDG00005024818.1"/>
</dbReference>
<organism evidence="3 4">
    <name type="scientific">Myripristis murdjan</name>
    <name type="common">pinecone soldierfish</name>
    <dbReference type="NCBI Taxonomy" id="586833"/>
    <lineage>
        <taxon>Eukaryota</taxon>
        <taxon>Metazoa</taxon>
        <taxon>Chordata</taxon>
        <taxon>Craniata</taxon>
        <taxon>Vertebrata</taxon>
        <taxon>Euteleostomi</taxon>
        <taxon>Actinopterygii</taxon>
        <taxon>Neopterygii</taxon>
        <taxon>Teleostei</taxon>
        <taxon>Neoteleostei</taxon>
        <taxon>Acanthomorphata</taxon>
        <taxon>Holocentriformes</taxon>
        <taxon>Holocentridae</taxon>
        <taxon>Myripristis</taxon>
    </lineage>
</organism>
<keyword evidence="1" id="KW-0732">Signal</keyword>
<protein>
    <recommendedName>
        <fullName evidence="2">C-type lectin domain-containing protein</fullName>
    </recommendedName>
</protein>
<evidence type="ECO:0000313" key="4">
    <source>
        <dbReference type="Proteomes" id="UP000472263"/>
    </source>
</evidence>
<dbReference type="PANTHER" id="PTHR45784:SF3">
    <property type="entry name" value="C-TYPE LECTIN DOMAIN FAMILY 4 MEMBER K-LIKE-RELATED"/>
    <property type="match status" value="1"/>
</dbReference>
<keyword evidence="4" id="KW-1185">Reference proteome</keyword>
<dbReference type="InterPro" id="IPR001304">
    <property type="entry name" value="C-type_lectin-like"/>
</dbReference>
<reference evidence="3" key="2">
    <citation type="submission" date="2025-08" db="UniProtKB">
        <authorList>
            <consortium name="Ensembl"/>
        </authorList>
    </citation>
    <scope>IDENTIFICATION</scope>
</reference>
<dbReference type="GeneTree" id="ENSGT00940000163911"/>
<dbReference type="Proteomes" id="UP000472263">
    <property type="component" value="Chromosome 3"/>
</dbReference>
<dbReference type="Gene3D" id="3.10.100.10">
    <property type="entry name" value="Mannose-Binding Protein A, subunit A"/>
    <property type="match status" value="1"/>
</dbReference>
<dbReference type="AlphaFoldDB" id="A0A668AZU0"/>
<sequence length="148" mass="17720">HIGFLLILLTARLCSLSLCFPREYHVVEYEKNWTDAQTYCRHHYKDLATIASQEDVTMLSHALGNCQRHAWIGLYNDINSWRWSLENTSYYNEGETEFRRWKSGEPNDYSRIEDCVKFRQGKWWDDPCSKKLHFILQYCRYSLLLIGV</sequence>
<evidence type="ECO:0000259" key="2">
    <source>
        <dbReference type="PROSITE" id="PS50041"/>
    </source>
</evidence>
<feature type="domain" description="C-type lectin" evidence="2">
    <location>
        <begin position="24"/>
        <end position="137"/>
    </location>
</feature>
<dbReference type="InterPro" id="IPR016186">
    <property type="entry name" value="C-type_lectin-like/link_sf"/>
</dbReference>
<dbReference type="SMART" id="SM00034">
    <property type="entry name" value="CLECT"/>
    <property type="match status" value="1"/>
</dbReference>